<organism evidence="9 10">
    <name type="scientific">Salinisphaera dokdonensis CL-ES53</name>
    <dbReference type="NCBI Taxonomy" id="1304272"/>
    <lineage>
        <taxon>Bacteria</taxon>
        <taxon>Pseudomonadati</taxon>
        <taxon>Pseudomonadota</taxon>
        <taxon>Gammaproteobacteria</taxon>
        <taxon>Salinisphaerales</taxon>
        <taxon>Salinisphaeraceae</taxon>
        <taxon>Salinisphaera</taxon>
    </lineage>
</organism>
<name>A0ABV2B2W5_9GAMM</name>
<dbReference type="EMBL" id="APND01000003">
    <property type="protein sequence ID" value="MES1929754.1"/>
    <property type="molecule type" value="Genomic_DNA"/>
</dbReference>
<evidence type="ECO:0000313" key="10">
    <source>
        <dbReference type="Proteomes" id="UP001460888"/>
    </source>
</evidence>
<dbReference type="PANTHER" id="PTHR36115">
    <property type="entry name" value="PROLINE-RICH ANTIGEN HOMOLOG-RELATED"/>
    <property type="match status" value="1"/>
</dbReference>
<sequence length="173" mass="18763">MTDSGASGGPIYAGFWIRVWASIIDSMLLLIIVLPLLHMIYGQAVLASDGPLILGPAHVLVSYVLPALAIIAFWVYREATPGKIAIGARIVDARTGEHPHTSQFVIRYIGYFLSSFPLGLGLIWVGIDKRKQGWHDKIAGTVVVRDRGRLVGANSDDGARPSTSSIEEGRWQA</sequence>
<comment type="caution">
    <text evidence="9">The sequence shown here is derived from an EMBL/GenBank/DDBJ whole genome shotgun (WGS) entry which is preliminary data.</text>
</comment>
<gene>
    <name evidence="9" type="ORF">SADO_10869</name>
</gene>
<evidence type="ECO:0000259" key="8">
    <source>
        <dbReference type="Pfam" id="PF06271"/>
    </source>
</evidence>
<dbReference type="PANTHER" id="PTHR36115:SF4">
    <property type="entry name" value="MEMBRANE PROTEIN"/>
    <property type="match status" value="1"/>
</dbReference>
<evidence type="ECO:0000256" key="4">
    <source>
        <dbReference type="ARBA" id="ARBA00022989"/>
    </source>
</evidence>
<protein>
    <recommendedName>
        <fullName evidence="8">RDD domain-containing protein</fullName>
    </recommendedName>
</protein>
<reference evidence="9 10" key="1">
    <citation type="submission" date="2013-03" db="EMBL/GenBank/DDBJ databases">
        <title>Salinisphaera dokdonensis CL-ES53 Genome Sequencing.</title>
        <authorList>
            <person name="Li C."/>
            <person name="Lai Q."/>
            <person name="Shao Z."/>
        </authorList>
    </citation>
    <scope>NUCLEOTIDE SEQUENCE [LARGE SCALE GENOMIC DNA]</scope>
    <source>
        <strain evidence="9 10">CL-ES53</strain>
    </source>
</reference>
<evidence type="ECO:0000256" key="3">
    <source>
        <dbReference type="ARBA" id="ARBA00022692"/>
    </source>
</evidence>
<evidence type="ECO:0000256" key="6">
    <source>
        <dbReference type="SAM" id="MobiDB-lite"/>
    </source>
</evidence>
<keyword evidence="3 7" id="KW-0812">Transmembrane</keyword>
<evidence type="ECO:0000256" key="1">
    <source>
        <dbReference type="ARBA" id="ARBA00004651"/>
    </source>
</evidence>
<proteinExistence type="predicted"/>
<feature type="transmembrane region" description="Helical" evidence="7">
    <location>
        <begin position="108"/>
        <end position="127"/>
    </location>
</feature>
<accession>A0ABV2B2W5</accession>
<dbReference type="InterPro" id="IPR010432">
    <property type="entry name" value="RDD"/>
</dbReference>
<dbReference type="Pfam" id="PF06271">
    <property type="entry name" value="RDD"/>
    <property type="match status" value="1"/>
</dbReference>
<comment type="subcellular location">
    <subcellularLocation>
        <location evidence="1">Cell membrane</location>
        <topology evidence="1">Multi-pass membrane protein</topology>
    </subcellularLocation>
</comment>
<evidence type="ECO:0000256" key="7">
    <source>
        <dbReference type="SAM" id="Phobius"/>
    </source>
</evidence>
<feature type="transmembrane region" description="Helical" evidence="7">
    <location>
        <begin position="20"/>
        <end position="41"/>
    </location>
</feature>
<feature type="domain" description="RDD" evidence="8">
    <location>
        <begin position="12"/>
        <end position="140"/>
    </location>
</feature>
<keyword evidence="5 7" id="KW-0472">Membrane</keyword>
<dbReference type="InterPro" id="IPR051791">
    <property type="entry name" value="Pra-immunoreactive"/>
</dbReference>
<feature type="transmembrane region" description="Helical" evidence="7">
    <location>
        <begin position="53"/>
        <end position="76"/>
    </location>
</feature>
<dbReference type="RefSeq" id="WP_353111285.1">
    <property type="nucleotide sequence ID" value="NZ_APND01000003.1"/>
</dbReference>
<keyword evidence="4 7" id="KW-1133">Transmembrane helix</keyword>
<keyword evidence="10" id="KW-1185">Reference proteome</keyword>
<evidence type="ECO:0000256" key="5">
    <source>
        <dbReference type="ARBA" id="ARBA00023136"/>
    </source>
</evidence>
<dbReference type="Proteomes" id="UP001460888">
    <property type="component" value="Unassembled WGS sequence"/>
</dbReference>
<evidence type="ECO:0000256" key="2">
    <source>
        <dbReference type="ARBA" id="ARBA00022475"/>
    </source>
</evidence>
<feature type="region of interest" description="Disordered" evidence="6">
    <location>
        <begin position="153"/>
        <end position="173"/>
    </location>
</feature>
<keyword evidence="2" id="KW-1003">Cell membrane</keyword>
<evidence type="ECO:0000313" key="9">
    <source>
        <dbReference type="EMBL" id="MES1929754.1"/>
    </source>
</evidence>